<evidence type="ECO:0000313" key="2">
    <source>
        <dbReference type="Proteomes" id="UP000568664"/>
    </source>
</evidence>
<gene>
    <name evidence="1" type="ORF">HII17_18485</name>
</gene>
<comment type="caution">
    <text evidence="1">The sequence shown here is derived from an EMBL/GenBank/DDBJ whole genome shotgun (WGS) entry which is preliminary data.</text>
</comment>
<sequence>MLNIKQFEIGQSGESLNIALASDDSELSEQWPFSVEYLRVVSLQGFNTKQAIPTHKKHVKLLRIEAVAKHGYRFCFDDQHEVIYSTSELALLHQQSDTLWQQYLIALAQTGHSRETSIEIKQL</sequence>
<dbReference type="Proteomes" id="UP000568664">
    <property type="component" value="Unassembled WGS sequence"/>
</dbReference>
<reference evidence="1 2" key="1">
    <citation type="submission" date="2020-04" db="EMBL/GenBank/DDBJ databases">
        <title>Thalassotalea sp. M1531, isolated from the surface of marine red alga.</title>
        <authorList>
            <person name="Pang L."/>
            <person name="Lu D.-C."/>
        </authorList>
    </citation>
    <scope>NUCLEOTIDE SEQUENCE [LARGE SCALE GENOMIC DNA]</scope>
    <source>
        <strain evidence="1 2">M1531</strain>
    </source>
</reference>
<name>A0A7Y0LFY5_9GAMM</name>
<accession>A0A7Y0LFY5</accession>
<dbReference type="RefSeq" id="WP_169076859.1">
    <property type="nucleotide sequence ID" value="NZ_JABBXH010000010.1"/>
</dbReference>
<protein>
    <submittedName>
        <fullName evidence="1">DUF971 domain-containing protein</fullName>
    </submittedName>
</protein>
<dbReference type="AlphaFoldDB" id="A0A7Y0LFY5"/>
<proteinExistence type="predicted"/>
<organism evidence="1 2">
    <name type="scientific">Thalassotalea algicola</name>
    <dbReference type="NCBI Taxonomy" id="2716224"/>
    <lineage>
        <taxon>Bacteria</taxon>
        <taxon>Pseudomonadati</taxon>
        <taxon>Pseudomonadota</taxon>
        <taxon>Gammaproteobacteria</taxon>
        <taxon>Alteromonadales</taxon>
        <taxon>Colwelliaceae</taxon>
        <taxon>Thalassotalea</taxon>
    </lineage>
</organism>
<evidence type="ECO:0000313" key="1">
    <source>
        <dbReference type="EMBL" id="NMP33539.1"/>
    </source>
</evidence>
<dbReference type="EMBL" id="JABBXH010000010">
    <property type="protein sequence ID" value="NMP33539.1"/>
    <property type="molecule type" value="Genomic_DNA"/>
</dbReference>
<keyword evidence="2" id="KW-1185">Reference proteome</keyword>